<proteinExistence type="predicted"/>
<evidence type="ECO:0000313" key="2">
    <source>
        <dbReference type="EMBL" id="SFM20526.1"/>
    </source>
</evidence>
<name>A0A8G2F654_DESNO</name>
<dbReference type="EMBL" id="FOTO01000020">
    <property type="protein sequence ID" value="SFM20526.1"/>
    <property type="molecule type" value="Genomic_DNA"/>
</dbReference>
<comment type="caution">
    <text evidence="2">The sequence shown here is derived from an EMBL/GenBank/DDBJ whole genome shotgun (WGS) entry which is preliminary data.</text>
</comment>
<dbReference type="AlphaFoldDB" id="A0A8G2F654"/>
<sequence length="162" mass="19317">MVQKNKIIFKDFCYLNNNILNYSILSRINQIYYFLHDIKKDYPSFDGWFYGKVVPGFFNKTRDIIIEEIDGQIAGISLVKIESERKLSTICVSDKFKNCGIGKKLFYRSFALLDTEKPFFTISQNNISKFHRIFQYYGFKKTRIIMDEHKKGLAEMYFNENY</sequence>
<organism evidence="2 3">
    <name type="scientific">Desulfomicrobium norvegicum (strain DSM 1741 / NCIMB 8310)</name>
    <name type="common">Desulfovibrio baculatus (strain Norway 4)</name>
    <name type="synonym">Desulfovibrio desulfuricans (strain Norway 4)</name>
    <dbReference type="NCBI Taxonomy" id="52561"/>
    <lineage>
        <taxon>Bacteria</taxon>
        <taxon>Pseudomonadati</taxon>
        <taxon>Thermodesulfobacteriota</taxon>
        <taxon>Desulfovibrionia</taxon>
        <taxon>Desulfovibrionales</taxon>
        <taxon>Desulfomicrobiaceae</taxon>
        <taxon>Desulfomicrobium</taxon>
    </lineage>
</organism>
<evidence type="ECO:0000259" key="1">
    <source>
        <dbReference type="PROSITE" id="PS51186"/>
    </source>
</evidence>
<dbReference type="RefSeq" id="WP_092194458.1">
    <property type="nucleotide sequence ID" value="NZ_FOTO01000020.1"/>
</dbReference>
<gene>
    <name evidence="2" type="ORF">SAMN05421830_12048</name>
</gene>
<dbReference type="OrthoDB" id="1949423at2"/>
<dbReference type="InterPro" id="IPR016181">
    <property type="entry name" value="Acyl_CoA_acyltransferase"/>
</dbReference>
<dbReference type="InterPro" id="IPR000182">
    <property type="entry name" value="GNAT_dom"/>
</dbReference>
<reference evidence="2 3" key="1">
    <citation type="submission" date="2016-10" db="EMBL/GenBank/DDBJ databases">
        <authorList>
            <person name="Varghese N."/>
            <person name="Submissions S."/>
        </authorList>
    </citation>
    <scope>NUCLEOTIDE SEQUENCE [LARGE SCALE GENOMIC DNA]</scope>
    <source>
        <strain evidence="2 3">DSM 1741</strain>
    </source>
</reference>
<dbReference type="Gene3D" id="3.40.630.30">
    <property type="match status" value="1"/>
</dbReference>
<keyword evidence="3" id="KW-1185">Reference proteome</keyword>
<dbReference type="Pfam" id="PF13673">
    <property type="entry name" value="Acetyltransf_10"/>
    <property type="match status" value="1"/>
</dbReference>
<evidence type="ECO:0000313" key="3">
    <source>
        <dbReference type="Proteomes" id="UP000199581"/>
    </source>
</evidence>
<dbReference type="GO" id="GO:0016747">
    <property type="term" value="F:acyltransferase activity, transferring groups other than amino-acyl groups"/>
    <property type="evidence" value="ECO:0007669"/>
    <property type="project" value="InterPro"/>
</dbReference>
<feature type="domain" description="N-acetyltransferase" evidence="1">
    <location>
        <begin position="20"/>
        <end position="160"/>
    </location>
</feature>
<dbReference type="PROSITE" id="PS51186">
    <property type="entry name" value="GNAT"/>
    <property type="match status" value="1"/>
</dbReference>
<dbReference type="CDD" id="cd04301">
    <property type="entry name" value="NAT_SF"/>
    <property type="match status" value="1"/>
</dbReference>
<protein>
    <recommendedName>
        <fullName evidence="1">N-acetyltransferase domain-containing protein</fullName>
    </recommendedName>
</protein>
<dbReference type="Proteomes" id="UP000199581">
    <property type="component" value="Unassembled WGS sequence"/>
</dbReference>
<accession>A0A8G2F654</accession>
<dbReference type="SUPFAM" id="SSF55729">
    <property type="entry name" value="Acyl-CoA N-acyltransferases (Nat)"/>
    <property type="match status" value="1"/>
</dbReference>